<evidence type="ECO:0000256" key="3">
    <source>
        <dbReference type="PROSITE-ProRule" id="PRU00283"/>
    </source>
</evidence>
<dbReference type="InterPro" id="IPR027417">
    <property type="entry name" value="P-loop_NTPase"/>
</dbReference>
<keyword evidence="3" id="KW-0067">ATP-binding</keyword>
<evidence type="ECO:0000256" key="2">
    <source>
        <dbReference type="ARBA" id="ARBA00023175"/>
    </source>
</evidence>
<dbReference type="GO" id="GO:0007018">
    <property type="term" value="P:microtubule-based movement"/>
    <property type="evidence" value="ECO:0007669"/>
    <property type="project" value="InterPro"/>
</dbReference>
<dbReference type="VEuPathDB" id="MicrosporidiaDB:M970_100920"/>
<sequence>MKPLFERSSKGGEGHAGMHSTHKKIKVSIRLRPSEGEGDIWRTSDDGLWHVHGQKRVVYSGFRSVLSGMTNAEVYKLCVKEEIQKFLGEENCTVFAYGQTGSGKTYTMLGGDEEGIMKLAIRDILSRRPVGISYLEIYNEKLFDLSSCNEVQMFSVGNRNVISNLWVEHVSNWEDAAPFIERCEKNRRLGTTEFNTKSSRSHTVIQVTYSSNSTVRTLNMIDLAGSERASRSTDRRREGSFINKSLLALCTVINSIGNGKYLGFRNSKLTRVLQPSLDGSTNLVAICTLSPHEDCIEESVSTLKFAARLCSLELKIEETLIPGSENMGHGDVFIERSSGHRLKHRCCKGFHPERPKETGGVLDKMESMTLEKCFGSYGLEDVKSKEEPPGCGALCSEKDSMSQVLKALGSVIIESLQCKVELLEELNAIGNDRIHLLEKMVEELLDKSPSRRMSEIFILEKYRFNLRRKMVGRK</sequence>
<protein>
    <submittedName>
        <fullName evidence="6">Kinesin-related protein</fullName>
    </submittedName>
</protein>
<dbReference type="SMART" id="SM00129">
    <property type="entry name" value="KISc"/>
    <property type="match status" value="1"/>
</dbReference>
<comment type="similarity">
    <text evidence="3">Belongs to the TRAFAC class myosin-kinesin ATPase superfamily. Kinesin family.</text>
</comment>
<dbReference type="EMBL" id="KC513613">
    <property type="protein sequence ID" value="AGE96150.1"/>
    <property type="molecule type" value="Genomic_DNA"/>
</dbReference>
<dbReference type="SUPFAM" id="SSF52540">
    <property type="entry name" value="P-loop containing nucleoside triphosphate hydrolases"/>
    <property type="match status" value="1"/>
</dbReference>
<feature type="binding site" evidence="3">
    <location>
        <begin position="98"/>
        <end position="105"/>
    </location>
    <ligand>
        <name>ATP</name>
        <dbReference type="ChEBI" id="CHEBI:30616"/>
    </ligand>
</feature>
<dbReference type="PANTHER" id="PTHR47968:SF75">
    <property type="entry name" value="CENTROMERE-ASSOCIATED PROTEIN E"/>
    <property type="match status" value="1"/>
</dbReference>
<feature type="compositionally biased region" description="Basic and acidic residues" evidence="4">
    <location>
        <begin position="1"/>
        <end position="13"/>
    </location>
</feature>
<feature type="domain" description="Kinesin motor" evidence="5">
    <location>
        <begin position="24"/>
        <end position="312"/>
    </location>
</feature>
<name>M1KAB7_ENCCN</name>
<proteinExistence type="inferred from homology"/>
<dbReference type="Pfam" id="PF00225">
    <property type="entry name" value="Kinesin"/>
    <property type="match status" value="1"/>
</dbReference>
<dbReference type="GO" id="GO:0005524">
    <property type="term" value="F:ATP binding"/>
    <property type="evidence" value="ECO:0007669"/>
    <property type="project" value="UniProtKB-UniRule"/>
</dbReference>
<dbReference type="VEuPathDB" id="MicrosporidiaDB:AEWQ_100920"/>
<feature type="region of interest" description="Disordered" evidence="4">
    <location>
        <begin position="1"/>
        <end position="23"/>
    </location>
</feature>
<dbReference type="VEuPathDB" id="MicrosporidiaDB:AEWD_100920"/>
<gene>
    <name evidence="6" type="ORF">ECU10_1000</name>
</gene>
<reference evidence="6" key="1">
    <citation type="journal article" date="2013" name="Eukaryot. Cell">
        <title>Extremely Reduced Levels of Heterozygosity in the Vertebrate Pathogen Encephalitozoon cuniculi.</title>
        <authorList>
            <person name="Selman M."/>
            <person name="Sak B."/>
            <person name="Kvac M."/>
            <person name="Farinelli L."/>
            <person name="Weiss L.M."/>
            <person name="Corradi N."/>
        </authorList>
    </citation>
    <scope>NUCLEOTIDE SEQUENCE</scope>
</reference>
<dbReference type="PRINTS" id="PR00380">
    <property type="entry name" value="KINESINHEAVY"/>
</dbReference>
<dbReference type="VEuPathDB" id="MicrosporidiaDB:AEWR_100920"/>
<dbReference type="PROSITE" id="PS50067">
    <property type="entry name" value="KINESIN_MOTOR_2"/>
    <property type="match status" value="1"/>
</dbReference>
<dbReference type="InterPro" id="IPR001752">
    <property type="entry name" value="Kinesin_motor_dom"/>
</dbReference>
<evidence type="ECO:0000256" key="1">
    <source>
        <dbReference type="ARBA" id="ARBA00023054"/>
    </source>
</evidence>
<dbReference type="VEuPathDB" id="MicrosporidiaDB:ECU10_1000"/>
<keyword evidence="3" id="KW-0547">Nucleotide-binding</keyword>
<evidence type="ECO:0000259" key="5">
    <source>
        <dbReference type="PROSITE" id="PS50067"/>
    </source>
</evidence>
<keyword evidence="1" id="KW-0175">Coiled coil</keyword>
<dbReference type="GO" id="GO:0003777">
    <property type="term" value="F:microtubule motor activity"/>
    <property type="evidence" value="ECO:0007669"/>
    <property type="project" value="InterPro"/>
</dbReference>
<accession>M1KAB7</accession>
<dbReference type="InterPro" id="IPR036961">
    <property type="entry name" value="Kinesin_motor_dom_sf"/>
</dbReference>
<keyword evidence="2 3" id="KW-0505">Motor protein</keyword>
<dbReference type="AlphaFoldDB" id="M1KAB7"/>
<dbReference type="InterPro" id="IPR027640">
    <property type="entry name" value="Kinesin-like_fam"/>
</dbReference>
<dbReference type="GO" id="GO:0008017">
    <property type="term" value="F:microtubule binding"/>
    <property type="evidence" value="ECO:0007669"/>
    <property type="project" value="InterPro"/>
</dbReference>
<dbReference type="PANTHER" id="PTHR47968">
    <property type="entry name" value="CENTROMERE PROTEIN E"/>
    <property type="match status" value="1"/>
</dbReference>
<dbReference type="Gene3D" id="3.40.850.10">
    <property type="entry name" value="Kinesin motor domain"/>
    <property type="match status" value="1"/>
</dbReference>
<organism evidence="6">
    <name type="scientific">Encephalitozoon cuniculi</name>
    <name type="common">Microsporidian parasite</name>
    <dbReference type="NCBI Taxonomy" id="6035"/>
    <lineage>
        <taxon>Eukaryota</taxon>
        <taxon>Fungi</taxon>
        <taxon>Fungi incertae sedis</taxon>
        <taxon>Microsporidia</taxon>
        <taxon>Unikaryonidae</taxon>
        <taxon>Encephalitozoon</taxon>
    </lineage>
</organism>
<evidence type="ECO:0000256" key="4">
    <source>
        <dbReference type="SAM" id="MobiDB-lite"/>
    </source>
</evidence>
<evidence type="ECO:0000313" key="6">
    <source>
        <dbReference type="EMBL" id="AGE96150.1"/>
    </source>
</evidence>